<accession>A0AB33BVT5</accession>
<organism evidence="2 3">
    <name type="scientific">Microcystis aeruginosa PCC 7806SL</name>
    <dbReference type="NCBI Taxonomy" id="1903187"/>
    <lineage>
        <taxon>Bacteria</taxon>
        <taxon>Bacillati</taxon>
        <taxon>Cyanobacteriota</taxon>
        <taxon>Cyanophyceae</taxon>
        <taxon>Oscillatoriophycideae</taxon>
        <taxon>Chroococcales</taxon>
        <taxon>Microcystaceae</taxon>
        <taxon>Microcystis</taxon>
    </lineage>
</organism>
<dbReference type="Proteomes" id="UP000192439">
    <property type="component" value="Chromosome"/>
</dbReference>
<proteinExistence type="predicted"/>
<dbReference type="EMBL" id="CP020771">
    <property type="protein sequence ID" value="ARI80552.1"/>
    <property type="molecule type" value="Genomic_DNA"/>
</dbReference>
<evidence type="ECO:0000256" key="1">
    <source>
        <dbReference type="SAM" id="MobiDB-lite"/>
    </source>
</evidence>
<keyword evidence="3" id="KW-1185">Reference proteome</keyword>
<evidence type="ECO:0000313" key="2">
    <source>
        <dbReference type="EMBL" id="ARI80552.1"/>
    </source>
</evidence>
<protein>
    <submittedName>
        <fullName evidence="2">Uncharacterized protein</fullName>
    </submittedName>
</protein>
<name>A0AB33BVT5_MICA7</name>
<gene>
    <name evidence="2" type="ORF">BH695_1271</name>
</gene>
<evidence type="ECO:0000313" key="3">
    <source>
        <dbReference type="Proteomes" id="UP000192439"/>
    </source>
</evidence>
<dbReference type="AlphaFoldDB" id="A0AB33BVT5"/>
<reference evidence="2 3" key="1">
    <citation type="journal article" date="2018" name="Harmful Algae">
        <title>The highly heterogeneous methylated genomes and diverse restriction-modification systems of bloom-forming Microcystis.</title>
        <authorList>
            <person name="Zhao L."/>
            <person name="Song Y."/>
            <person name="Li L."/>
            <person name="Gan N."/>
            <person name="Brand J.J."/>
            <person name="Song L."/>
        </authorList>
    </citation>
    <scope>NUCLEOTIDE SEQUENCE [LARGE SCALE GENOMIC DNA]</scope>
    <source>
        <strain evidence="2 3">PCC 7806SL</strain>
    </source>
</reference>
<feature type="compositionally biased region" description="Gly residues" evidence="1">
    <location>
        <begin position="21"/>
        <end position="30"/>
    </location>
</feature>
<feature type="region of interest" description="Disordered" evidence="1">
    <location>
        <begin position="18"/>
        <end position="56"/>
    </location>
</feature>
<sequence>MWGSGEVEKWGSGVVDKWGSGEVGKWGSGGISTKTLTPQHLKPPNPYHPITLSPEY</sequence>